<dbReference type="GO" id="GO:0009055">
    <property type="term" value="F:electron transfer activity"/>
    <property type="evidence" value="ECO:0007669"/>
    <property type="project" value="InterPro"/>
</dbReference>
<dbReference type="PROSITE" id="PS51257">
    <property type="entry name" value="PROKAR_LIPOPROTEIN"/>
    <property type="match status" value="1"/>
</dbReference>
<keyword evidence="2 4" id="KW-0479">Metal-binding</keyword>
<dbReference type="AlphaFoldDB" id="A0A2H3KRI1"/>
<protein>
    <submittedName>
        <fullName evidence="6">Quinol:cytochrome C oxidoreductase</fullName>
    </submittedName>
</protein>
<dbReference type="EMBL" id="LYXE01000010">
    <property type="protein sequence ID" value="PDW01200.1"/>
    <property type="molecule type" value="Genomic_DNA"/>
</dbReference>
<dbReference type="SUPFAM" id="SSF46626">
    <property type="entry name" value="Cytochrome c"/>
    <property type="match status" value="1"/>
</dbReference>
<evidence type="ECO:0000256" key="1">
    <source>
        <dbReference type="ARBA" id="ARBA00022617"/>
    </source>
</evidence>
<organism evidence="6 7">
    <name type="scientific">Candidatus Chloroploca asiatica</name>
    <dbReference type="NCBI Taxonomy" id="1506545"/>
    <lineage>
        <taxon>Bacteria</taxon>
        <taxon>Bacillati</taxon>
        <taxon>Chloroflexota</taxon>
        <taxon>Chloroflexia</taxon>
        <taxon>Chloroflexales</taxon>
        <taxon>Chloroflexineae</taxon>
        <taxon>Oscillochloridaceae</taxon>
        <taxon>Candidatus Chloroploca</taxon>
    </lineage>
</organism>
<keyword evidence="7" id="KW-1185">Reference proteome</keyword>
<dbReference type="PANTHER" id="PTHR40394:SF2">
    <property type="entry name" value="QUINOL:CYTOCHROME C OXIDOREDUCTASE MEMBRANE PROTEIN"/>
    <property type="match status" value="1"/>
</dbReference>
<accession>A0A2H3KRI1</accession>
<dbReference type="GO" id="GO:0020037">
    <property type="term" value="F:heme binding"/>
    <property type="evidence" value="ECO:0007669"/>
    <property type="project" value="InterPro"/>
</dbReference>
<evidence type="ECO:0000256" key="3">
    <source>
        <dbReference type="ARBA" id="ARBA00023004"/>
    </source>
</evidence>
<feature type="domain" description="Cytochrome c" evidence="5">
    <location>
        <begin position="95"/>
        <end position="190"/>
    </location>
</feature>
<dbReference type="OrthoDB" id="335174at2"/>
<dbReference type="RefSeq" id="WP_097650463.1">
    <property type="nucleotide sequence ID" value="NZ_LYXE01000010.1"/>
</dbReference>
<keyword evidence="1 4" id="KW-0349">Heme</keyword>
<name>A0A2H3KRI1_9CHLR</name>
<evidence type="ECO:0000313" key="6">
    <source>
        <dbReference type="EMBL" id="PDW01200.1"/>
    </source>
</evidence>
<gene>
    <name evidence="6" type="ORF">A9Q02_21140</name>
</gene>
<dbReference type="Pfam" id="PF00034">
    <property type="entry name" value="Cytochrom_C"/>
    <property type="match status" value="1"/>
</dbReference>
<dbReference type="InterPro" id="IPR036909">
    <property type="entry name" value="Cyt_c-like_dom_sf"/>
</dbReference>
<evidence type="ECO:0000313" key="7">
    <source>
        <dbReference type="Proteomes" id="UP000220922"/>
    </source>
</evidence>
<dbReference type="Proteomes" id="UP000220922">
    <property type="component" value="Unassembled WGS sequence"/>
</dbReference>
<dbReference type="Gene3D" id="1.10.760.10">
    <property type="entry name" value="Cytochrome c-like domain"/>
    <property type="match status" value="1"/>
</dbReference>
<sequence length="210" mass="23502">MQTLRSRCPLMLTRFVRYGWLVLLAFALTACHQDMYQQPSLRTYEPTSFFEDGRSARPQVPGTVAYGQARTDEYLYTGLIDGVEGDVMPFAVSRELLERGQEQYDIWCSVCHGVAGYGQSMVAQRGGIVPANFHQQRLRDAPIGHFYNIITVGVYRGDPAAGGYQSMYSYASRIAPEDRWAIAAYIRALQLSQNATLSDVPPDQRSTLGN</sequence>
<evidence type="ECO:0000256" key="2">
    <source>
        <dbReference type="ARBA" id="ARBA00022723"/>
    </source>
</evidence>
<proteinExistence type="predicted"/>
<keyword evidence="3 4" id="KW-0408">Iron</keyword>
<reference evidence="6" key="1">
    <citation type="submission" date="2016-05" db="EMBL/GenBank/DDBJ databases">
        <authorList>
            <person name="Lavstsen T."/>
            <person name="Jespersen J.S."/>
        </authorList>
    </citation>
    <scope>NUCLEOTIDE SEQUENCE [LARGE SCALE GENOMIC DNA]</scope>
    <source>
        <strain evidence="6">B7-9</strain>
    </source>
</reference>
<comment type="caution">
    <text evidence="6">The sequence shown here is derived from an EMBL/GenBank/DDBJ whole genome shotgun (WGS) entry which is preliminary data.</text>
</comment>
<evidence type="ECO:0000259" key="5">
    <source>
        <dbReference type="PROSITE" id="PS51007"/>
    </source>
</evidence>
<dbReference type="GO" id="GO:0046872">
    <property type="term" value="F:metal ion binding"/>
    <property type="evidence" value="ECO:0007669"/>
    <property type="project" value="UniProtKB-KW"/>
</dbReference>
<dbReference type="InterPro" id="IPR009056">
    <property type="entry name" value="Cyt_c-like_dom"/>
</dbReference>
<dbReference type="PROSITE" id="PS51007">
    <property type="entry name" value="CYTC"/>
    <property type="match status" value="1"/>
</dbReference>
<evidence type="ECO:0000256" key="4">
    <source>
        <dbReference type="PROSITE-ProRule" id="PRU00433"/>
    </source>
</evidence>
<dbReference type="PANTHER" id="PTHR40394">
    <property type="entry name" value="LIPOPROTEIN-RELATED"/>
    <property type="match status" value="1"/>
</dbReference>